<gene>
    <name evidence="1" type="ORF">S12H4_40048</name>
</gene>
<reference evidence="1" key="1">
    <citation type="journal article" date="2014" name="Front. Microbiol.">
        <title>High frequency of phylogenetically diverse reductive dehalogenase-homologous genes in deep subseafloor sedimentary metagenomes.</title>
        <authorList>
            <person name="Kawai M."/>
            <person name="Futagami T."/>
            <person name="Toyoda A."/>
            <person name="Takaki Y."/>
            <person name="Nishi S."/>
            <person name="Hori S."/>
            <person name="Arai W."/>
            <person name="Tsubouchi T."/>
            <person name="Morono Y."/>
            <person name="Uchiyama I."/>
            <person name="Ito T."/>
            <person name="Fujiyama A."/>
            <person name="Inagaki F."/>
            <person name="Takami H."/>
        </authorList>
    </citation>
    <scope>NUCLEOTIDE SEQUENCE</scope>
    <source>
        <strain evidence="1">Expedition CK06-06</strain>
    </source>
</reference>
<evidence type="ECO:0000313" key="1">
    <source>
        <dbReference type="EMBL" id="GAI90035.1"/>
    </source>
</evidence>
<protein>
    <submittedName>
        <fullName evidence="1">Uncharacterized protein</fullName>
    </submittedName>
</protein>
<name>X1TR59_9ZZZZ</name>
<dbReference type="EMBL" id="BARW01024270">
    <property type="protein sequence ID" value="GAI90035.1"/>
    <property type="molecule type" value="Genomic_DNA"/>
</dbReference>
<organism evidence="1">
    <name type="scientific">marine sediment metagenome</name>
    <dbReference type="NCBI Taxonomy" id="412755"/>
    <lineage>
        <taxon>unclassified sequences</taxon>
        <taxon>metagenomes</taxon>
        <taxon>ecological metagenomes</taxon>
    </lineage>
</organism>
<dbReference type="AlphaFoldDB" id="X1TR59"/>
<proteinExistence type="predicted"/>
<feature type="non-terminal residue" evidence="1">
    <location>
        <position position="1"/>
    </location>
</feature>
<accession>X1TR59</accession>
<comment type="caution">
    <text evidence="1">The sequence shown here is derived from an EMBL/GenBank/DDBJ whole genome shotgun (WGS) entry which is preliminary data.</text>
</comment>
<sequence length="152" mass="16586">VQLLGQLVEGNQAIIGLLQQWLAAQGIPPAEGVEVTVSTPWVAKEPEEIYRFAIRTIGTFYSNKMVDWTRGKRLVIKVESSLDQAVQIQVIGNTVDDMDLATDINGPFPCTANGNISIGLAWDDWHPYIGVRVTSAVAPTAGILKIEDVIQE</sequence>